<gene>
    <name evidence="6" type="ORF">ACFPFU_03655</name>
</gene>
<proteinExistence type="predicted"/>
<accession>A0ABV9SWN7</accession>
<feature type="transmembrane region" description="Helical" evidence="4">
    <location>
        <begin position="98"/>
        <end position="119"/>
    </location>
</feature>
<dbReference type="Proteomes" id="UP001595818">
    <property type="component" value="Unassembled WGS sequence"/>
</dbReference>
<evidence type="ECO:0000256" key="1">
    <source>
        <dbReference type="ARBA" id="ARBA00023015"/>
    </source>
</evidence>
<protein>
    <submittedName>
        <fullName evidence="6">Helix-turn-helix domain-containing protein</fullName>
    </submittedName>
</protein>
<evidence type="ECO:0000256" key="3">
    <source>
        <dbReference type="ARBA" id="ARBA00023163"/>
    </source>
</evidence>
<keyword evidence="4" id="KW-0472">Membrane</keyword>
<keyword evidence="1" id="KW-0805">Transcription regulation</keyword>
<feature type="transmembrane region" description="Helical" evidence="4">
    <location>
        <begin position="43"/>
        <end position="63"/>
    </location>
</feature>
<keyword evidence="4" id="KW-1133">Transmembrane helix</keyword>
<dbReference type="InterPro" id="IPR009057">
    <property type="entry name" value="Homeodomain-like_sf"/>
</dbReference>
<feature type="transmembrane region" description="Helical" evidence="4">
    <location>
        <begin position="180"/>
        <end position="202"/>
    </location>
</feature>
<evidence type="ECO:0000313" key="7">
    <source>
        <dbReference type="Proteomes" id="UP001595818"/>
    </source>
</evidence>
<feature type="domain" description="HTH araC/xylS-type" evidence="5">
    <location>
        <begin position="279"/>
        <end position="383"/>
    </location>
</feature>
<feature type="transmembrane region" description="Helical" evidence="4">
    <location>
        <begin position="139"/>
        <end position="159"/>
    </location>
</feature>
<keyword evidence="7" id="KW-1185">Reference proteome</keyword>
<feature type="transmembrane region" description="Helical" evidence="4">
    <location>
        <begin position="208"/>
        <end position="229"/>
    </location>
</feature>
<dbReference type="InterPro" id="IPR018060">
    <property type="entry name" value="HTH_AraC"/>
</dbReference>
<dbReference type="SUPFAM" id="SSF46689">
    <property type="entry name" value="Homeodomain-like"/>
    <property type="match status" value="1"/>
</dbReference>
<dbReference type="InterPro" id="IPR018062">
    <property type="entry name" value="HTH_AraC-typ_CS"/>
</dbReference>
<dbReference type="PANTHER" id="PTHR43280:SF29">
    <property type="entry name" value="ARAC-FAMILY TRANSCRIPTIONAL REGULATOR"/>
    <property type="match status" value="1"/>
</dbReference>
<dbReference type="PROSITE" id="PS01124">
    <property type="entry name" value="HTH_ARAC_FAMILY_2"/>
    <property type="match status" value="1"/>
</dbReference>
<dbReference type="EMBL" id="JBHSJJ010000002">
    <property type="protein sequence ID" value="MFC4870768.1"/>
    <property type="molecule type" value="Genomic_DNA"/>
</dbReference>
<dbReference type="PANTHER" id="PTHR43280">
    <property type="entry name" value="ARAC-FAMILY TRANSCRIPTIONAL REGULATOR"/>
    <property type="match status" value="1"/>
</dbReference>
<evidence type="ECO:0000259" key="5">
    <source>
        <dbReference type="PROSITE" id="PS01124"/>
    </source>
</evidence>
<keyword evidence="2" id="KW-0238">DNA-binding</keyword>
<evidence type="ECO:0000256" key="4">
    <source>
        <dbReference type="SAM" id="Phobius"/>
    </source>
</evidence>
<keyword evidence="4" id="KW-0812">Transmembrane</keyword>
<sequence length="389" mass="44413">MQDLNFQNNILNILIVFGGLQGLILSTVVFFYPDRDKASNNLLAIFIFTAVILLLAPILQIQLGWKHVWIFHCTKFITISALYLYIKSLSEKVSLKRTLKHFSFAAAYIPIALHYVSYIQNKYQVTYEYAGGQDIYDQILSITNLLYIGFYIFLYIKAYKLHQERVLQNFSSEQKLGLNWIKQLIFGFVGIIIVSYTLYAFVLANPEFSTKGCLINVAAITVFLYFVTIKGKISPEIYKLRKIVGETAEADGNSGKERIPSRSKKGLKTNNPQLLTIAEKITEALRDEEFFRNENVSIRELAEQIGEQPYLVSQAINAVVGKTFFELINEERINLAKRLLVSDKYNHLSLVGIGFEAGFNSKTTFNTTFKKITGMTPSEFRRTESVMEV</sequence>
<dbReference type="Pfam" id="PF12833">
    <property type="entry name" value="HTH_18"/>
    <property type="match status" value="1"/>
</dbReference>
<keyword evidence="3" id="KW-0804">Transcription</keyword>
<reference evidence="7" key="1">
    <citation type="journal article" date="2019" name="Int. J. Syst. Evol. Microbiol.">
        <title>The Global Catalogue of Microorganisms (GCM) 10K type strain sequencing project: providing services to taxonomists for standard genome sequencing and annotation.</title>
        <authorList>
            <consortium name="The Broad Institute Genomics Platform"/>
            <consortium name="The Broad Institute Genome Sequencing Center for Infectious Disease"/>
            <person name="Wu L."/>
            <person name="Ma J."/>
        </authorList>
    </citation>
    <scope>NUCLEOTIDE SEQUENCE [LARGE SCALE GENOMIC DNA]</scope>
    <source>
        <strain evidence="7">CGMCC 4.7466</strain>
    </source>
</reference>
<dbReference type="Gene3D" id="1.10.10.60">
    <property type="entry name" value="Homeodomain-like"/>
    <property type="match status" value="1"/>
</dbReference>
<comment type="caution">
    <text evidence="6">The sequence shown here is derived from an EMBL/GenBank/DDBJ whole genome shotgun (WGS) entry which is preliminary data.</text>
</comment>
<dbReference type="RefSeq" id="WP_377061619.1">
    <property type="nucleotide sequence ID" value="NZ_JBHSJJ010000002.1"/>
</dbReference>
<feature type="transmembrane region" description="Helical" evidence="4">
    <location>
        <begin position="69"/>
        <end position="86"/>
    </location>
</feature>
<evidence type="ECO:0000313" key="6">
    <source>
        <dbReference type="EMBL" id="MFC4870768.1"/>
    </source>
</evidence>
<dbReference type="SMART" id="SM00342">
    <property type="entry name" value="HTH_ARAC"/>
    <property type="match status" value="1"/>
</dbReference>
<dbReference type="PROSITE" id="PS00041">
    <property type="entry name" value="HTH_ARAC_FAMILY_1"/>
    <property type="match status" value="1"/>
</dbReference>
<name>A0ABV9SWN7_9BACT</name>
<organism evidence="6 7">
    <name type="scientific">Negadavirga shengliensis</name>
    <dbReference type="NCBI Taxonomy" id="1389218"/>
    <lineage>
        <taxon>Bacteria</taxon>
        <taxon>Pseudomonadati</taxon>
        <taxon>Bacteroidota</taxon>
        <taxon>Cytophagia</taxon>
        <taxon>Cytophagales</taxon>
        <taxon>Cyclobacteriaceae</taxon>
        <taxon>Negadavirga</taxon>
    </lineage>
</organism>
<feature type="transmembrane region" description="Helical" evidence="4">
    <location>
        <begin position="12"/>
        <end position="31"/>
    </location>
</feature>
<evidence type="ECO:0000256" key="2">
    <source>
        <dbReference type="ARBA" id="ARBA00023125"/>
    </source>
</evidence>